<proteinExistence type="predicted"/>
<dbReference type="InterPro" id="IPR045121">
    <property type="entry name" value="CoAse"/>
</dbReference>
<dbReference type="CDD" id="cd03426">
    <property type="entry name" value="NUDIX_CoAse_Nudt7"/>
    <property type="match status" value="1"/>
</dbReference>
<evidence type="ECO:0000259" key="7">
    <source>
        <dbReference type="PROSITE" id="PS51462"/>
    </source>
</evidence>
<reference evidence="8 9" key="1">
    <citation type="submission" date="2019-08" db="EMBL/GenBank/DDBJ databases">
        <authorList>
            <person name="Guy L."/>
        </authorList>
    </citation>
    <scope>NUCLEOTIDE SEQUENCE [LARGE SCALE GENOMIC DNA]</scope>
    <source>
        <strain evidence="8 9">SGT-108</strain>
    </source>
</reference>
<dbReference type="AlphaFoldDB" id="A0A5E4PJQ6"/>
<keyword evidence="5" id="KW-0460">Magnesium</keyword>
<accession>A0A5E4PJQ6</accession>
<keyword evidence="9" id="KW-1185">Reference proteome</keyword>
<dbReference type="PROSITE" id="PS51462">
    <property type="entry name" value="NUDIX"/>
    <property type="match status" value="1"/>
</dbReference>
<comment type="cofactor">
    <cofactor evidence="2">
        <name>Mg(2+)</name>
        <dbReference type="ChEBI" id="CHEBI:18420"/>
    </cofactor>
</comment>
<evidence type="ECO:0000256" key="1">
    <source>
        <dbReference type="ARBA" id="ARBA00001936"/>
    </source>
</evidence>
<dbReference type="Gene3D" id="3.90.79.10">
    <property type="entry name" value="Nucleoside Triphosphate Pyrophosphohydrolase"/>
    <property type="match status" value="1"/>
</dbReference>
<evidence type="ECO:0000313" key="9">
    <source>
        <dbReference type="Proteomes" id="UP000324194"/>
    </source>
</evidence>
<comment type="cofactor">
    <cofactor evidence="1">
        <name>Mn(2+)</name>
        <dbReference type="ChEBI" id="CHEBI:29035"/>
    </cofactor>
</comment>
<dbReference type="GO" id="GO:0010945">
    <property type="term" value="F:coenzyme A diphosphatase activity"/>
    <property type="evidence" value="ECO:0007669"/>
    <property type="project" value="InterPro"/>
</dbReference>
<protein>
    <submittedName>
        <fullName evidence="8">Putative Nudix hydrolase NudL</fullName>
    </submittedName>
</protein>
<dbReference type="GO" id="GO:0046872">
    <property type="term" value="F:metal ion binding"/>
    <property type="evidence" value="ECO:0007669"/>
    <property type="project" value="UniProtKB-KW"/>
</dbReference>
<keyword evidence="6" id="KW-0464">Manganese</keyword>
<keyword evidence="3" id="KW-0479">Metal-binding</keyword>
<dbReference type="InterPro" id="IPR015797">
    <property type="entry name" value="NUDIX_hydrolase-like_dom_sf"/>
</dbReference>
<dbReference type="EMBL" id="LR699120">
    <property type="protein sequence ID" value="VVC77280.1"/>
    <property type="molecule type" value="Genomic_DNA"/>
</dbReference>
<organism evidence="8 9">
    <name type="scientific">Aquicella siphonis</name>
    <dbReference type="NCBI Taxonomy" id="254247"/>
    <lineage>
        <taxon>Bacteria</taxon>
        <taxon>Pseudomonadati</taxon>
        <taxon>Pseudomonadota</taxon>
        <taxon>Gammaproteobacteria</taxon>
        <taxon>Legionellales</taxon>
        <taxon>Coxiellaceae</taxon>
        <taxon>Aquicella</taxon>
    </lineage>
</organism>
<evidence type="ECO:0000256" key="5">
    <source>
        <dbReference type="ARBA" id="ARBA00022842"/>
    </source>
</evidence>
<name>A0A5E4PJQ6_9COXI</name>
<dbReference type="PANTHER" id="PTHR12992:SF11">
    <property type="entry name" value="MITOCHONDRIAL COENZYME A DIPHOSPHATASE NUDT8"/>
    <property type="match status" value="1"/>
</dbReference>
<keyword evidence="4 8" id="KW-0378">Hydrolase</keyword>
<dbReference type="Pfam" id="PF00293">
    <property type="entry name" value="NUDIX"/>
    <property type="match status" value="1"/>
</dbReference>
<dbReference type="RefSeq" id="WP_148340726.1">
    <property type="nucleotide sequence ID" value="NZ_LR699120.1"/>
</dbReference>
<dbReference type="OrthoDB" id="9802805at2"/>
<feature type="domain" description="Nudix hydrolase" evidence="7">
    <location>
        <begin position="23"/>
        <end position="164"/>
    </location>
</feature>
<gene>
    <name evidence="8" type="primary">nudL</name>
    <name evidence="8" type="ORF">AQUSIP_26070</name>
</gene>
<dbReference type="SUPFAM" id="SSF55811">
    <property type="entry name" value="Nudix"/>
    <property type="match status" value="1"/>
</dbReference>
<evidence type="ECO:0000256" key="3">
    <source>
        <dbReference type="ARBA" id="ARBA00022723"/>
    </source>
</evidence>
<evidence type="ECO:0000256" key="6">
    <source>
        <dbReference type="ARBA" id="ARBA00023211"/>
    </source>
</evidence>
<evidence type="ECO:0000256" key="4">
    <source>
        <dbReference type="ARBA" id="ARBA00022801"/>
    </source>
</evidence>
<dbReference type="PANTHER" id="PTHR12992">
    <property type="entry name" value="NUDIX HYDROLASE"/>
    <property type="match status" value="1"/>
</dbReference>
<evidence type="ECO:0000313" key="8">
    <source>
        <dbReference type="EMBL" id="VVC77280.1"/>
    </source>
</evidence>
<dbReference type="KEGG" id="asip:AQUSIP_26070"/>
<sequence>MKSRPSYIELLARYQPVSLSPTPQSAAVMLILLDQGTDSFEIVLTERAAHLERYAGDFSFPGGMQDEGDTDLYATVTREVEEELNLPAHAYQLIGQLDDFTDRYGHLVRPFVVLMKKTEFEKLHRIAASEIASIYYFSLSKLPAIKDTPALHTITRRRPSYAFTEGQVFVWGLTATILVHLSNILSGESKPLGNPNP</sequence>
<evidence type="ECO:0000256" key="2">
    <source>
        <dbReference type="ARBA" id="ARBA00001946"/>
    </source>
</evidence>
<dbReference type="Proteomes" id="UP000324194">
    <property type="component" value="Chromosome 2"/>
</dbReference>
<dbReference type="InterPro" id="IPR000086">
    <property type="entry name" value="NUDIX_hydrolase_dom"/>
</dbReference>